<dbReference type="GO" id="GO:0004139">
    <property type="term" value="F:deoxyribose-phosphate aldolase activity"/>
    <property type="evidence" value="ECO:0007669"/>
    <property type="project" value="InterPro"/>
</dbReference>
<dbReference type="SUPFAM" id="SSF51569">
    <property type="entry name" value="Aldolase"/>
    <property type="match status" value="1"/>
</dbReference>
<dbReference type="InterPro" id="IPR002915">
    <property type="entry name" value="DeoC/FbaB/LacD_aldolase"/>
</dbReference>
<keyword evidence="4" id="KW-1185">Reference proteome</keyword>
<evidence type="ECO:0000256" key="2">
    <source>
        <dbReference type="ARBA" id="ARBA00023270"/>
    </source>
</evidence>
<dbReference type="Proteomes" id="UP000070366">
    <property type="component" value="Unassembled WGS sequence"/>
</dbReference>
<evidence type="ECO:0000256" key="1">
    <source>
        <dbReference type="ARBA" id="ARBA00022490"/>
    </source>
</evidence>
<gene>
    <name evidence="3" type="ORF">HMPREF3293_03171</name>
</gene>
<keyword evidence="2" id="KW-0704">Schiff base</keyword>
<dbReference type="Gene3D" id="3.20.20.70">
    <property type="entry name" value="Aldolase class I"/>
    <property type="match status" value="1"/>
</dbReference>
<accession>A0A136Q0E4</accession>
<dbReference type="PANTHER" id="PTHR10889">
    <property type="entry name" value="DEOXYRIBOSE-PHOSPHATE ALDOLASE"/>
    <property type="match status" value="1"/>
</dbReference>
<comment type="caution">
    <text evidence="3">The sequence shown here is derived from an EMBL/GenBank/DDBJ whole genome shotgun (WGS) entry which is preliminary data.</text>
</comment>
<dbReference type="InterPro" id="IPR013785">
    <property type="entry name" value="Aldolase_TIM"/>
</dbReference>
<dbReference type="EMBL" id="LSZW01000067">
    <property type="protein sequence ID" value="KXK64123.1"/>
    <property type="molecule type" value="Genomic_DNA"/>
</dbReference>
<proteinExistence type="predicted"/>
<dbReference type="SMART" id="SM01133">
    <property type="entry name" value="DeoC"/>
    <property type="match status" value="1"/>
</dbReference>
<reference evidence="3 4" key="1">
    <citation type="submission" date="2016-02" db="EMBL/GenBank/DDBJ databases">
        <authorList>
            <person name="Wen L."/>
            <person name="He K."/>
            <person name="Yang H."/>
        </authorList>
    </citation>
    <scope>NUCLEOTIDE SEQUENCE [LARGE SCALE GENOMIC DNA]</scope>
    <source>
        <strain evidence="3 4">DSM 22607</strain>
    </source>
</reference>
<dbReference type="KEGG" id="cmiu:B1H56_13450"/>
<dbReference type="InterPro" id="IPR011343">
    <property type="entry name" value="DeoC"/>
</dbReference>
<dbReference type="RefSeq" id="WP_066522739.1">
    <property type="nucleotide sequence ID" value="NZ_CABMOF010000010.1"/>
</dbReference>
<organism evidence="3 4">
    <name type="scientific">Christensenella minuta</name>
    <dbReference type="NCBI Taxonomy" id="626937"/>
    <lineage>
        <taxon>Bacteria</taxon>
        <taxon>Bacillati</taxon>
        <taxon>Bacillota</taxon>
        <taxon>Clostridia</taxon>
        <taxon>Christensenellales</taxon>
        <taxon>Christensenellaceae</taxon>
        <taxon>Christensenella</taxon>
    </lineage>
</organism>
<dbReference type="STRING" id="626937.HMPREF3293_03171"/>
<dbReference type="GO" id="GO:0009264">
    <property type="term" value="P:deoxyribonucleotide catabolic process"/>
    <property type="evidence" value="ECO:0007669"/>
    <property type="project" value="InterPro"/>
</dbReference>
<keyword evidence="1" id="KW-0963">Cytoplasm</keyword>
<dbReference type="GO" id="GO:0016052">
    <property type="term" value="P:carbohydrate catabolic process"/>
    <property type="evidence" value="ECO:0007669"/>
    <property type="project" value="TreeGrafter"/>
</dbReference>
<dbReference type="AlphaFoldDB" id="A0A136Q0E4"/>
<evidence type="ECO:0000313" key="4">
    <source>
        <dbReference type="Proteomes" id="UP000070366"/>
    </source>
</evidence>
<evidence type="ECO:0000313" key="3">
    <source>
        <dbReference type="EMBL" id="KXK64123.1"/>
    </source>
</evidence>
<protein>
    <submittedName>
        <fullName evidence="3">Deoxyribose-phosphate aldolase</fullName>
    </submittedName>
</protein>
<dbReference type="PANTHER" id="PTHR10889:SF1">
    <property type="entry name" value="DEOXYRIBOSE-PHOSPHATE ALDOLASE"/>
    <property type="match status" value="1"/>
</dbReference>
<dbReference type="OrthoDB" id="9778711at2"/>
<sequence>MYDRDFVKRAITSPFVSYLSEDIVRQELVDGYKNSIRSAIIAPGQCDLINEVKVEYGNGYSRTGMVVGYPYGGMSTNMKVYLTKYAREKHLDEVDVGFNVTAAASRDFDKVREEMKQIVEAAGGEVKVIPMLWMVKFPFEIVDELCRIYVDLGITSVKTSAGIHFGRMQVEHIEWLCNNWGDQLEIEVAGKVRSREIAERMIEAGARFFHMGSWRRLGGIGQDIQFDFNTKETKYGEYKEAE</sequence>
<name>A0A136Q0E4_9FIRM</name>
<dbReference type="GO" id="GO:0005737">
    <property type="term" value="C:cytoplasm"/>
    <property type="evidence" value="ECO:0007669"/>
    <property type="project" value="InterPro"/>
</dbReference>